<evidence type="ECO:0000313" key="10">
    <source>
        <dbReference type="WBParaSite" id="DME_0001036201-mRNA-1"/>
    </source>
</evidence>
<dbReference type="CDD" id="cd00055">
    <property type="entry name" value="EGF_Lam"/>
    <property type="match status" value="2"/>
</dbReference>
<dbReference type="GO" id="GO:0005509">
    <property type="term" value="F:calcium ion binding"/>
    <property type="evidence" value="ECO:0007669"/>
    <property type="project" value="TreeGrafter"/>
</dbReference>
<dbReference type="GO" id="GO:0050840">
    <property type="term" value="F:extracellular matrix binding"/>
    <property type="evidence" value="ECO:0007669"/>
    <property type="project" value="TreeGrafter"/>
</dbReference>
<evidence type="ECO:0000313" key="7">
    <source>
        <dbReference type="EMBL" id="VDN53859.1"/>
    </source>
</evidence>
<evidence type="ECO:0000259" key="6">
    <source>
        <dbReference type="PROSITE" id="PS51465"/>
    </source>
</evidence>
<feature type="domain" description="Kazal-like" evidence="6">
    <location>
        <begin position="652"/>
        <end position="712"/>
    </location>
</feature>
<reference evidence="10" key="1">
    <citation type="submission" date="2017-02" db="UniProtKB">
        <authorList>
            <consortium name="WormBaseParasite"/>
        </authorList>
    </citation>
    <scope>IDENTIFICATION</scope>
</reference>
<dbReference type="PROSITE" id="PS50027">
    <property type="entry name" value="EGF_LAM_2"/>
    <property type="match status" value="2"/>
</dbReference>
<dbReference type="CDD" id="cd00104">
    <property type="entry name" value="KAZAL_FS"/>
    <property type="match status" value="5"/>
</dbReference>
<evidence type="ECO:0000313" key="8">
    <source>
        <dbReference type="Proteomes" id="UP000038040"/>
    </source>
</evidence>
<reference evidence="7 9" key="2">
    <citation type="submission" date="2018-11" db="EMBL/GenBank/DDBJ databases">
        <authorList>
            <consortium name="Pathogen Informatics"/>
        </authorList>
    </citation>
    <scope>NUCLEOTIDE SEQUENCE [LARGE SCALE GENOMIC DNA]</scope>
</reference>
<feature type="domain" description="Kazal-like" evidence="6">
    <location>
        <begin position="337"/>
        <end position="383"/>
    </location>
</feature>
<gene>
    <name evidence="7" type="ORF">DME_LOCUS3832</name>
</gene>
<dbReference type="SMART" id="SM00180">
    <property type="entry name" value="EGF_Lam"/>
    <property type="match status" value="2"/>
</dbReference>
<dbReference type="FunFam" id="3.30.60.30:FF:000024">
    <property type="entry name" value="Transmembrane agrin"/>
    <property type="match status" value="1"/>
</dbReference>
<evidence type="ECO:0000256" key="3">
    <source>
        <dbReference type="ARBA" id="ARBA00023180"/>
    </source>
</evidence>
<proteinExistence type="predicted"/>
<evidence type="ECO:0000259" key="5">
    <source>
        <dbReference type="PROSITE" id="PS50027"/>
    </source>
</evidence>
<dbReference type="PANTHER" id="PTHR13866:SF14">
    <property type="entry name" value="BM-40"/>
    <property type="match status" value="1"/>
</dbReference>
<feature type="domain" description="Kazal-like" evidence="6">
    <location>
        <begin position="399"/>
        <end position="455"/>
    </location>
</feature>
<keyword evidence="4" id="KW-0424">Laminin EGF-like domain</keyword>
<dbReference type="PROSITE" id="PS01248">
    <property type="entry name" value="EGF_LAM_1"/>
    <property type="match status" value="1"/>
</dbReference>
<dbReference type="SMART" id="SM00280">
    <property type="entry name" value="KAZAL"/>
    <property type="match status" value="7"/>
</dbReference>
<organism evidence="8 10">
    <name type="scientific">Dracunculus medinensis</name>
    <name type="common">Guinea worm</name>
    <dbReference type="NCBI Taxonomy" id="318479"/>
    <lineage>
        <taxon>Eukaryota</taxon>
        <taxon>Metazoa</taxon>
        <taxon>Ecdysozoa</taxon>
        <taxon>Nematoda</taxon>
        <taxon>Chromadorea</taxon>
        <taxon>Rhabditida</taxon>
        <taxon>Spirurina</taxon>
        <taxon>Dracunculoidea</taxon>
        <taxon>Dracunculidae</taxon>
        <taxon>Dracunculus</taxon>
    </lineage>
</organism>
<dbReference type="SUPFAM" id="SSF57196">
    <property type="entry name" value="EGF/Laminin"/>
    <property type="match status" value="2"/>
</dbReference>
<feature type="domain" description="Kazal-like" evidence="6">
    <location>
        <begin position="462"/>
        <end position="522"/>
    </location>
</feature>
<dbReference type="EMBL" id="UYYG01000197">
    <property type="protein sequence ID" value="VDN53859.1"/>
    <property type="molecule type" value="Genomic_DNA"/>
</dbReference>
<feature type="disulfide bond" evidence="4">
    <location>
        <begin position="602"/>
        <end position="611"/>
    </location>
</feature>
<dbReference type="Pfam" id="PF09289">
    <property type="entry name" value="FOLN"/>
    <property type="match status" value="1"/>
</dbReference>
<dbReference type="Gene3D" id="3.30.60.30">
    <property type="match status" value="7"/>
</dbReference>
<dbReference type="FunFam" id="3.30.60.30:FF:000040">
    <property type="entry name" value="Agrin, putative"/>
    <property type="match status" value="1"/>
</dbReference>
<feature type="disulfide bond" evidence="4">
    <location>
        <begin position="549"/>
        <end position="558"/>
    </location>
</feature>
<dbReference type="AlphaFoldDB" id="A0A0N4UQQ9"/>
<evidence type="ECO:0000256" key="4">
    <source>
        <dbReference type="PROSITE-ProRule" id="PRU00460"/>
    </source>
</evidence>
<dbReference type="PRINTS" id="PR00011">
    <property type="entry name" value="EGFLAMININ"/>
</dbReference>
<dbReference type="InterPro" id="IPR002350">
    <property type="entry name" value="Kazal_dom"/>
</dbReference>
<evidence type="ECO:0000256" key="2">
    <source>
        <dbReference type="ARBA" id="ARBA00023157"/>
    </source>
</evidence>
<dbReference type="InterPro" id="IPR036058">
    <property type="entry name" value="Kazal_dom_sf"/>
</dbReference>
<dbReference type="Pfam" id="PF07648">
    <property type="entry name" value="Kazal_2"/>
    <property type="match status" value="7"/>
</dbReference>
<dbReference type="STRING" id="318479.A0A0N4UQQ9"/>
<dbReference type="Proteomes" id="UP000274756">
    <property type="component" value="Unassembled WGS sequence"/>
</dbReference>
<feature type="domain" description="Laminin EGF-like" evidence="5">
    <location>
        <begin position="581"/>
        <end position="627"/>
    </location>
</feature>
<dbReference type="InterPro" id="IPR003645">
    <property type="entry name" value="Fol_N"/>
</dbReference>
<feature type="disulfide bond" evidence="4">
    <location>
        <begin position="583"/>
        <end position="600"/>
    </location>
</feature>
<feature type="domain" description="Laminin EGF-like" evidence="5">
    <location>
        <begin position="529"/>
        <end position="580"/>
    </location>
</feature>
<feature type="domain" description="Kazal-like" evidence="6">
    <location>
        <begin position="192"/>
        <end position="239"/>
    </location>
</feature>
<dbReference type="PANTHER" id="PTHR13866">
    <property type="entry name" value="SPARC OSTEONECTIN"/>
    <property type="match status" value="1"/>
</dbReference>
<evidence type="ECO:0000313" key="9">
    <source>
        <dbReference type="Proteomes" id="UP000274756"/>
    </source>
</evidence>
<dbReference type="GO" id="GO:0005615">
    <property type="term" value="C:extracellular space"/>
    <property type="evidence" value="ECO:0007669"/>
    <property type="project" value="TreeGrafter"/>
</dbReference>
<keyword evidence="9" id="KW-1185">Reference proteome</keyword>
<sequence>MFILVSNVSTSISWAIIVLQRNSSQQSPTQTFYSVYSLNLLLHVLNGSYLLNMEAQMNLNLNFNQQFYCKFTRLMTERLKIIAYLERKNPCGDLRCGPGEQCIISEDGQGYLSGHCICPKVCDNFGDSVESTPLCSTDGTDFPTLCHLRVHACKTKRNITVKYYGKCDPCENFTCPAGTMCKINADRRPECRCSQQCDLYSDPVCGTDGNTYENECLLTVSSCRSDKSIQVYMKGRCSENNPCSAVFCDVGQSCHISSDGVASCKCVEYCAPIMKPICAMDGKTYDNECEMRQSACISKIYIAARHTGTCGSGICAGFEGCIPPKVCVVRDGHPYCECESCDSRLSEVCGSDGITYANACKMRQESCITGKTIYQKYSGICEGCYNVRCEFYAVCISDNRATGSCRCPDHCPEEGILGTVCATDGITYQSECHMRLTACHQQRFIVVAFHGTCDSCQNVVCPYGQQCDDGLCSCPSECALPRKNEEVCGKDGVLYPSKCHLQKASCHYGAPIAIQPLSECVRESGIDNCECNEVGAYDTRCSTSGQCRCRPGVGGKKCDHCHSGFWGIHLIAKGALGCQPCSCSLFGSSRNDCEQLTGRCQCKENSFGSKCDSCDPDSFMTPNGCRKKAEYMAPKSCTEMRCYHGAECIMDRSGLPDCICPSGCFFNDYSDLANITICGSDGNTYDNFCELTKFACKHQLDLVPASLGICHSQDNEMNDIQIRRGRKLETASMLGTFCATNQDCKTYNAYCAATIHASIKICKCRERFFASNDGKQCIQRF</sequence>
<feature type="domain" description="Kazal-like" evidence="6">
    <location>
        <begin position="265"/>
        <end position="312"/>
    </location>
</feature>
<dbReference type="Pfam" id="PF00053">
    <property type="entry name" value="EGF_laminin"/>
    <property type="match status" value="2"/>
</dbReference>
<protein>
    <submittedName>
        <fullName evidence="10">Agrin</fullName>
    </submittedName>
</protein>
<evidence type="ECO:0000256" key="1">
    <source>
        <dbReference type="ARBA" id="ARBA00022729"/>
    </source>
</evidence>
<feature type="disulfide bond" evidence="4">
    <location>
        <begin position="581"/>
        <end position="593"/>
    </location>
</feature>
<feature type="domain" description="Kazal-like" evidence="6">
    <location>
        <begin position="119"/>
        <end position="169"/>
    </location>
</feature>
<dbReference type="Proteomes" id="UP000038040">
    <property type="component" value="Unplaced"/>
</dbReference>
<keyword evidence="1" id="KW-0732">Signal</keyword>
<dbReference type="WBParaSite" id="DME_0001036201-mRNA-1">
    <property type="protein sequence ID" value="DME_0001036201-mRNA-1"/>
    <property type="gene ID" value="DME_0001036201"/>
</dbReference>
<comment type="caution">
    <text evidence="4">Lacks conserved residue(s) required for the propagation of feature annotation.</text>
</comment>
<keyword evidence="3" id="KW-0325">Glycoprotein</keyword>
<name>A0A0N4UQQ9_DRAME</name>
<dbReference type="OrthoDB" id="88467at2759"/>
<dbReference type="InterPro" id="IPR002049">
    <property type="entry name" value="LE_dom"/>
</dbReference>
<dbReference type="GO" id="GO:0005518">
    <property type="term" value="F:collagen binding"/>
    <property type="evidence" value="ECO:0007669"/>
    <property type="project" value="TreeGrafter"/>
</dbReference>
<accession>A0A0N4UQQ9</accession>
<dbReference type="PROSITE" id="PS51465">
    <property type="entry name" value="KAZAL_2"/>
    <property type="match status" value="7"/>
</dbReference>
<dbReference type="SMART" id="SM00274">
    <property type="entry name" value="FOLN"/>
    <property type="match status" value="6"/>
</dbReference>
<feature type="disulfide bond" evidence="4">
    <location>
        <begin position="529"/>
        <end position="541"/>
    </location>
</feature>
<keyword evidence="2 4" id="KW-1015">Disulfide bond</keyword>
<dbReference type="InterPro" id="IPR015369">
    <property type="entry name" value="Follistatin/Osteonectin_EGF"/>
</dbReference>
<dbReference type="SUPFAM" id="SSF100895">
    <property type="entry name" value="Kazal-type serine protease inhibitors"/>
    <property type="match status" value="7"/>
</dbReference>
<dbReference type="Gene3D" id="2.10.25.10">
    <property type="entry name" value="Laminin"/>
    <property type="match status" value="2"/>
</dbReference>